<feature type="region of interest" description="Disordered" evidence="1">
    <location>
        <begin position="25"/>
        <end position="82"/>
    </location>
</feature>
<gene>
    <name evidence="2" type="primary">ABSGL_12915.1 scaffold 13518</name>
</gene>
<dbReference type="OMA" id="HLPDSAC"/>
<name>A0A168RR52_ABSGL</name>
<feature type="compositionally biased region" description="Basic and acidic residues" evidence="1">
    <location>
        <begin position="40"/>
        <end position="49"/>
    </location>
</feature>
<protein>
    <submittedName>
        <fullName evidence="2">Uncharacterized protein</fullName>
    </submittedName>
</protein>
<reference evidence="2" key="1">
    <citation type="submission" date="2016-04" db="EMBL/GenBank/DDBJ databases">
        <authorList>
            <person name="Evans L.H."/>
            <person name="Alamgir A."/>
            <person name="Owens N."/>
            <person name="Weber N.D."/>
            <person name="Virtaneva K."/>
            <person name="Barbian K."/>
            <person name="Babar A."/>
            <person name="Rosenke K."/>
        </authorList>
    </citation>
    <scope>NUCLEOTIDE SEQUENCE [LARGE SCALE GENOMIC DNA]</scope>
    <source>
        <strain evidence="2">CBS 101.48</strain>
    </source>
</reference>
<evidence type="ECO:0000313" key="3">
    <source>
        <dbReference type="Proteomes" id="UP000078561"/>
    </source>
</evidence>
<evidence type="ECO:0000256" key="1">
    <source>
        <dbReference type="SAM" id="MobiDB-lite"/>
    </source>
</evidence>
<dbReference type="AlphaFoldDB" id="A0A168RR52"/>
<sequence length="158" mass="17378">MSAATTTMNTASVPESKYRSMFRPTKLWRTNKTAPMMPASDDKTEEKPSLVDTPTSPSMMKMPTMKLPSPSLPSFHKKPDNSMALKETGKNEVYELSTVNDSGVYLAPAPVQGKHDHWLGVDEDAFRFSLPSNDCLTTMSGRPHSFYTPSSVMIASAV</sequence>
<keyword evidence="3" id="KW-1185">Reference proteome</keyword>
<feature type="compositionally biased region" description="Low complexity" evidence="1">
    <location>
        <begin position="53"/>
        <end position="69"/>
    </location>
</feature>
<dbReference type="InParanoid" id="A0A168RR52"/>
<evidence type="ECO:0000313" key="2">
    <source>
        <dbReference type="EMBL" id="SAM07276.1"/>
    </source>
</evidence>
<accession>A0A168RR52</accession>
<dbReference type="OrthoDB" id="2262261at2759"/>
<dbReference type="Proteomes" id="UP000078561">
    <property type="component" value="Unassembled WGS sequence"/>
</dbReference>
<organism evidence="2">
    <name type="scientific">Absidia glauca</name>
    <name type="common">Pin mould</name>
    <dbReference type="NCBI Taxonomy" id="4829"/>
    <lineage>
        <taxon>Eukaryota</taxon>
        <taxon>Fungi</taxon>
        <taxon>Fungi incertae sedis</taxon>
        <taxon>Mucoromycota</taxon>
        <taxon>Mucoromycotina</taxon>
        <taxon>Mucoromycetes</taxon>
        <taxon>Mucorales</taxon>
        <taxon>Cunninghamellaceae</taxon>
        <taxon>Absidia</taxon>
    </lineage>
</organism>
<dbReference type="EMBL" id="LT554731">
    <property type="protein sequence ID" value="SAM07276.1"/>
    <property type="molecule type" value="Genomic_DNA"/>
</dbReference>
<proteinExistence type="predicted"/>